<dbReference type="PRINTS" id="PR01438">
    <property type="entry name" value="UNVRSLSTRESS"/>
</dbReference>
<dbReference type="PANTHER" id="PTHR46268">
    <property type="entry name" value="STRESS RESPONSE PROTEIN NHAX"/>
    <property type="match status" value="1"/>
</dbReference>
<dbReference type="EMBL" id="JACIDC010000006">
    <property type="protein sequence ID" value="MBB4040324.1"/>
    <property type="molecule type" value="Genomic_DNA"/>
</dbReference>
<protein>
    <submittedName>
        <fullName evidence="3">Nucleotide-binding universal stress UspA family protein</fullName>
    </submittedName>
</protein>
<organism evidence="3 4">
    <name type="scientific">Microvirga flocculans</name>
    <dbReference type="NCBI Taxonomy" id="217168"/>
    <lineage>
        <taxon>Bacteria</taxon>
        <taxon>Pseudomonadati</taxon>
        <taxon>Pseudomonadota</taxon>
        <taxon>Alphaproteobacteria</taxon>
        <taxon>Hyphomicrobiales</taxon>
        <taxon>Methylobacteriaceae</taxon>
        <taxon>Microvirga</taxon>
    </lineage>
</organism>
<keyword evidence="4" id="KW-1185">Reference proteome</keyword>
<evidence type="ECO:0000313" key="3">
    <source>
        <dbReference type="EMBL" id="MBB4040324.1"/>
    </source>
</evidence>
<comment type="similarity">
    <text evidence="1">Belongs to the universal stress protein A family.</text>
</comment>
<evidence type="ECO:0000256" key="1">
    <source>
        <dbReference type="ARBA" id="ARBA00008791"/>
    </source>
</evidence>
<dbReference type="AlphaFoldDB" id="A0A7W6IF54"/>
<dbReference type="Gene3D" id="3.40.50.12370">
    <property type="match status" value="1"/>
</dbReference>
<dbReference type="InterPro" id="IPR006016">
    <property type="entry name" value="UspA"/>
</dbReference>
<sequence>MKAILVPVEQHGYMRSVLDAALLVAGRFGSHVEGLALGPDIPDVIAFDVPVGWTILSEKEQREFVDRSRQVFEDFMRSCAVPFKSEVPGDVSCGWLGHQLYGDSYIGSFGRVFDLIVIGRPGQNEEPPRQTTLEAALFEGGRPVLVVPPRTHATIGETVVIAWNGSTETARTVALGMPILAKASRVIVLTLEGWEADGPSGAELADRLRRNGIRVEVAARRLNARSPGEAILEDAAGLRADLLVKGAYTQSRLRQMIFGGATSHILAHAELPILMTH</sequence>
<evidence type="ECO:0000313" key="4">
    <source>
        <dbReference type="Proteomes" id="UP000519439"/>
    </source>
</evidence>
<gene>
    <name evidence="3" type="ORF">GGR34_001977</name>
</gene>
<reference evidence="3 4" key="1">
    <citation type="submission" date="2020-08" db="EMBL/GenBank/DDBJ databases">
        <title>Genomic Encyclopedia of Type Strains, Phase IV (KMG-IV): sequencing the most valuable type-strain genomes for metagenomic binning, comparative biology and taxonomic classification.</title>
        <authorList>
            <person name="Goeker M."/>
        </authorList>
    </citation>
    <scope>NUCLEOTIDE SEQUENCE [LARGE SCALE GENOMIC DNA]</scope>
    <source>
        <strain evidence="3 4">DSM 15743</strain>
    </source>
</reference>
<dbReference type="RefSeq" id="WP_027315742.1">
    <property type="nucleotide sequence ID" value="NZ_JACIDC010000006.1"/>
</dbReference>
<comment type="caution">
    <text evidence="3">The sequence shown here is derived from an EMBL/GenBank/DDBJ whole genome shotgun (WGS) entry which is preliminary data.</text>
</comment>
<dbReference type="CDD" id="cd00293">
    <property type="entry name" value="USP-like"/>
    <property type="match status" value="1"/>
</dbReference>
<name>A0A7W6IF54_9HYPH</name>
<dbReference type="Proteomes" id="UP000519439">
    <property type="component" value="Unassembled WGS sequence"/>
</dbReference>
<dbReference type="InterPro" id="IPR006015">
    <property type="entry name" value="Universal_stress_UspA"/>
</dbReference>
<accession>A0A7W6IF54</accession>
<dbReference type="Pfam" id="PF00582">
    <property type="entry name" value="Usp"/>
    <property type="match status" value="1"/>
</dbReference>
<proteinExistence type="inferred from homology"/>
<dbReference type="PANTHER" id="PTHR46268:SF15">
    <property type="entry name" value="UNIVERSAL STRESS PROTEIN HP_0031"/>
    <property type="match status" value="1"/>
</dbReference>
<feature type="domain" description="UspA" evidence="2">
    <location>
        <begin position="209"/>
        <end position="276"/>
    </location>
</feature>
<dbReference type="SUPFAM" id="SSF52402">
    <property type="entry name" value="Adenine nucleotide alpha hydrolases-like"/>
    <property type="match status" value="2"/>
</dbReference>
<evidence type="ECO:0000259" key="2">
    <source>
        <dbReference type="Pfam" id="PF00582"/>
    </source>
</evidence>